<sequence length="55" mass="6335">VNSDVPKFLRKETSFERISEAKTYKRLLSIQKPLKLAAIRSKEESKASDLQKQEA</sequence>
<name>A0A2K3L881_TRIPR</name>
<dbReference type="AlphaFoldDB" id="A0A2K3L881"/>
<proteinExistence type="predicted"/>
<reference evidence="1 2" key="1">
    <citation type="journal article" date="2014" name="Am. J. Bot.">
        <title>Genome assembly and annotation for red clover (Trifolium pratense; Fabaceae).</title>
        <authorList>
            <person name="Istvanek J."/>
            <person name="Jaros M."/>
            <person name="Krenek A."/>
            <person name="Repkova J."/>
        </authorList>
    </citation>
    <scope>NUCLEOTIDE SEQUENCE [LARGE SCALE GENOMIC DNA]</scope>
    <source>
        <strain evidence="2">cv. Tatra</strain>
        <tissue evidence="1">Young leaves</tissue>
    </source>
</reference>
<protein>
    <submittedName>
        <fullName evidence="1">Uncharacterized protein</fullName>
    </submittedName>
</protein>
<dbReference type="Proteomes" id="UP000236291">
    <property type="component" value="Unassembled WGS sequence"/>
</dbReference>
<gene>
    <name evidence="1" type="ORF">L195_g030666</name>
</gene>
<reference evidence="1 2" key="2">
    <citation type="journal article" date="2017" name="Front. Plant Sci.">
        <title>Gene Classification and Mining of Molecular Markers Useful in Red Clover (Trifolium pratense) Breeding.</title>
        <authorList>
            <person name="Istvanek J."/>
            <person name="Dluhosova J."/>
            <person name="Dluhos P."/>
            <person name="Patkova L."/>
            <person name="Nedelnik J."/>
            <person name="Repkova J."/>
        </authorList>
    </citation>
    <scope>NUCLEOTIDE SEQUENCE [LARGE SCALE GENOMIC DNA]</scope>
    <source>
        <strain evidence="2">cv. Tatra</strain>
        <tissue evidence="1">Young leaves</tissue>
    </source>
</reference>
<organism evidence="1 2">
    <name type="scientific">Trifolium pratense</name>
    <name type="common">Red clover</name>
    <dbReference type="NCBI Taxonomy" id="57577"/>
    <lineage>
        <taxon>Eukaryota</taxon>
        <taxon>Viridiplantae</taxon>
        <taxon>Streptophyta</taxon>
        <taxon>Embryophyta</taxon>
        <taxon>Tracheophyta</taxon>
        <taxon>Spermatophyta</taxon>
        <taxon>Magnoliopsida</taxon>
        <taxon>eudicotyledons</taxon>
        <taxon>Gunneridae</taxon>
        <taxon>Pentapetalae</taxon>
        <taxon>rosids</taxon>
        <taxon>fabids</taxon>
        <taxon>Fabales</taxon>
        <taxon>Fabaceae</taxon>
        <taxon>Papilionoideae</taxon>
        <taxon>50 kb inversion clade</taxon>
        <taxon>NPAAA clade</taxon>
        <taxon>Hologalegina</taxon>
        <taxon>IRL clade</taxon>
        <taxon>Trifolieae</taxon>
        <taxon>Trifolium</taxon>
    </lineage>
</organism>
<accession>A0A2K3L881</accession>
<evidence type="ECO:0000313" key="2">
    <source>
        <dbReference type="Proteomes" id="UP000236291"/>
    </source>
</evidence>
<comment type="caution">
    <text evidence="1">The sequence shown here is derived from an EMBL/GenBank/DDBJ whole genome shotgun (WGS) entry which is preliminary data.</text>
</comment>
<evidence type="ECO:0000313" key="1">
    <source>
        <dbReference type="EMBL" id="PNX74739.1"/>
    </source>
</evidence>
<dbReference type="EMBL" id="ASHM01027991">
    <property type="protein sequence ID" value="PNX74739.1"/>
    <property type="molecule type" value="Genomic_DNA"/>
</dbReference>
<feature type="non-terminal residue" evidence="1">
    <location>
        <position position="1"/>
    </location>
</feature>